<name>A0A8K0USC2_9AGAR</name>
<protein>
    <submittedName>
        <fullName evidence="1">Uncharacterized protein</fullName>
    </submittedName>
</protein>
<evidence type="ECO:0000313" key="1">
    <source>
        <dbReference type="EMBL" id="KAH8102220.1"/>
    </source>
</evidence>
<sequence>MLPSISRRACPGRLIIPRTIHFSVIRTFIICSKFPRHYPSYPHPRAPHIPIPRIKRPFTTAARPHETQRTESFPDPDRPDLFYHLFHPPTALSSSAPVYALSFLQDAPRNVTSKTILGWLPAAGQGADGAGLNDFKENPAFRVLLHEALQSALKDNVDEVQRNGAIQTQQGWMHINDERNVPALGRIGDPDDILASVRVEEGKILAETYQPMPSYRLCTADGILQLSEGLARRLKERLAEEARIENKHTG</sequence>
<reference evidence="1" key="1">
    <citation type="journal article" date="2021" name="New Phytol.">
        <title>Evolutionary innovations through gain and loss of genes in the ectomycorrhizal Boletales.</title>
        <authorList>
            <person name="Wu G."/>
            <person name="Miyauchi S."/>
            <person name="Morin E."/>
            <person name="Kuo A."/>
            <person name="Drula E."/>
            <person name="Varga T."/>
            <person name="Kohler A."/>
            <person name="Feng B."/>
            <person name="Cao Y."/>
            <person name="Lipzen A."/>
            <person name="Daum C."/>
            <person name="Hundley H."/>
            <person name="Pangilinan J."/>
            <person name="Johnson J."/>
            <person name="Barry K."/>
            <person name="LaButti K."/>
            <person name="Ng V."/>
            <person name="Ahrendt S."/>
            <person name="Min B."/>
            <person name="Choi I.G."/>
            <person name="Park H."/>
            <person name="Plett J.M."/>
            <person name="Magnuson J."/>
            <person name="Spatafora J.W."/>
            <person name="Nagy L.G."/>
            <person name="Henrissat B."/>
            <person name="Grigoriev I.V."/>
            <person name="Yang Z.L."/>
            <person name="Xu J."/>
            <person name="Martin F.M."/>
        </authorList>
    </citation>
    <scope>NUCLEOTIDE SEQUENCE</scope>
    <source>
        <strain evidence="1">KKN 215</strain>
    </source>
</reference>
<dbReference type="Proteomes" id="UP000813824">
    <property type="component" value="Unassembled WGS sequence"/>
</dbReference>
<organism evidence="1 2">
    <name type="scientific">Cristinia sonorae</name>
    <dbReference type="NCBI Taxonomy" id="1940300"/>
    <lineage>
        <taxon>Eukaryota</taxon>
        <taxon>Fungi</taxon>
        <taxon>Dikarya</taxon>
        <taxon>Basidiomycota</taxon>
        <taxon>Agaricomycotina</taxon>
        <taxon>Agaricomycetes</taxon>
        <taxon>Agaricomycetidae</taxon>
        <taxon>Agaricales</taxon>
        <taxon>Pleurotineae</taxon>
        <taxon>Stephanosporaceae</taxon>
        <taxon>Cristinia</taxon>
    </lineage>
</organism>
<evidence type="ECO:0000313" key="2">
    <source>
        <dbReference type="Proteomes" id="UP000813824"/>
    </source>
</evidence>
<keyword evidence="2" id="KW-1185">Reference proteome</keyword>
<dbReference type="EMBL" id="JAEVFJ010000010">
    <property type="protein sequence ID" value="KAH8102220.1"/>
    <property type="molecule type" value="Genomic_DNA"/>
</dbReference>
<dbReference type="AlphaFoldDB" id="A0A8K0USC2"/>
<proteinExistence type="predicted"/>
<comment type="caution">
    <text evidence="1">The sequence shown here is derived from an EMBL/GenBank/DDBJ whole genome shotgun (WGS) entry which is preliminary data.</text>
</comment>
<dbReference type="PANTHER" id="PTHR37331:SF1">
    <property type="entry name" value="YALI0F11671P"/>
    <property type="match status" value="1"/>
</dbReference>
<gene>
    <name evidence="1" type="ORF">BXZ70DRAFT_60781</name>
</gene>
<dbReference type="PANTHER" id="PTHR37331">
    <property type="entry name" value="YALI0F11671P"/>
    <property type="match status" value="1"/>
</dbReference>
<accession>A0A8K0USC2</accession>
<dbReference type="OrthoDB" id="5397701at2759"/>